<comment type="caution">
    <text evidence="1">The sequence shown here is derived from an EMBL/GenBank/DDBJ whole genome shotgun (WGS) entry which is preliminary data.</text>
</comment>
<protein>
    <submittedName>
        <fullName evidence="1">Uncharacterized protein</fullName>
    </submittedName>
</protein>
<dbReference type="AlphaFoldDB" id="A0A0F9CZM9"/>
<proteinExistence type="predicted"/>
<gene>
    <name evidence="1" type="ORF">LCGC14_2607540</name>
</gene>
<organism evidence="1">
    <name type="scientific">marine sediment metagenome</name>
    <dbReference type="NCBI Taxonomy" id="412755"/>
    <lineage>
        <taxon>unclassified sequences</taxon>
        <taxon>metagenomes</taxon>
        <taxon>ecological metagenomes</taxon>
    </lineage>
</organism>
<accession>A0A0F9CZM9</accession>
<name>A0A0F9CZM9_9ZZZZ</name>
<reference evidence="1" key="1">
    <citation type="journal article" date="2015" name="Nature">
        <title>Complex archaea that bridge the gap between prokaryotes and eukaryotes.</title>
        <authorList>
            <person name="Spang A."/>
            <person name="Saw J.H."/>
            <person name="Jorgensen S.L."/>
            <person name="Zaremba-Niedzwiedzka K."/>
            <person name="Martijn J."/>
            <person name="Lind A.E."/>
            <person name="van Eijk R."/>
            <person name="Schleper C."/>
            <person name="Guy L."/>
            <person name="Ettema T.J."/>
        </authorList>
    </citation>
    <scope>NUCLEOTIDE SEQUENCE</scope>
</reference>
<evidence type="ECO:0000313" key="1">
    <source>
        <dbReference type="EMBL" id="KKL05288.1"/>
    </source>
</evidence>
<dbReference type="EMBL" id="LAZR01044182">
    <property type="protein sequence ID" value="KKL05288.1"/>
    <property type="molecule type" value="Genomic_DNA"/>
</dbReference>
<sequence>MQLTSNAVLDATVEKKVRNALRDARSTDAIEDGIDSYIPEEWVLARRQQTSF</sequence>
<feature type="non-terminal residue" evidence="1">
    <location>
        <position position="1"/>
    </location>
</feature>